<gene>
    <name evidence="4" type="ORF">TraAM80_04462</name>
</gene>
<evidence type="ECO:0000259" key="3">
    <source>
        <dbReference type="PROSITE" id="PS50102"/>
    </source>
</evidence>
<dbReference type="VEuPathDB" id="TriTrypDB:TRSC58_04652"/>
<dbReference type="Proteomes" id="UP000283634">
    <property type="component" value="Unassembled WGS sequence"/>
</dbReference>
<evidence type="ECO:0000256" key="2">
    <source>
        <dbReference type="SAM" id="MobiDB-lite"/>
    </source>
</evidence>
<dbReference type="Pfam" id="PF00076">
    <property type="entry name" value="RRM_1"/>
    <property type="match status" value="1"/>
</dbReference>
<proteinExistence type="predicted"/>
<evidence type="ECO:0000256" key="1">
    <source>
        <dbReference type="PROSITE-ProRule" id="PRU00176"/>
    </source>
</evidence>
<accession>A0A3R7NF71</accession>
<feature type="domain" description="RRM" evidence="3">
    <location>
        <begin position="68"/>
        <end position="138"/>
    </location>
</feature>
<dbReference type="RefSeq" id="XP_029238789.1">
    <property type="nucleotide sequence ID" value="XM_029381389.1"/>
</dbReference>
<protein>
    <submittedName>
        <fullName evidence="4">RNA-binding protein</fullName>
    </submittedName>
</protein>
<keyword evidence="5" id="KW-1185">Reference proteome</keyword>
<sequence length="147" mass="15470">MPAKSAPKATPPKSEKKSAAKAPAPKTEKKAPAPKAPAPKAPAPKSTAAAPKAAVKETKQRTDGGKHHGVYVKNWGQGSVDDAKAIFSSAGNVVGVRVRRRRYAIVFFENVAAVKKAIDLFNEKEVMGSVVSVVPAKTTPKPDPHEN</sequence>
<dbReference type="GO" id="GO:0003723">
    <property type="term" value="F:RNA binding"/>
    <property type="evidence" value="ECO:0007669"/>
    <property type="project" value="UniProtKB-UniRule"/>
</dbReference>
<organism evidence="4 5">
    <name type="scientific">Trypanosoma rangeli</name>
    <dbReference type="NCBI Taxonomy" id="5698"/>
    <lineage>
        <taxon>Eukaryota</taxon>
        <taxon>Discoba</taxon>
        <taxon>Euglenozoa</taxon>
        <taxon>Kinetoplastea</taxon>
        <taxon>Metakinetoplastina</taxon>
        <taxon>Trypanosomatida</taxon>
        <taxon>Trypanosomatidae</taxon>
        <taxon>Trypanosoma</taxon>
        <taxon>Herpetosoma</taxon>
    </lineage>
</organism>
<name>A0A3R7NF71_TRYRA</name>
<feature type="compositionally biased region" description="Low complexity" evidence="2">
    <location>
        <begin position="43"/>
        <end position="53"/>
    </location>
</feature>
<feature type="compositionally biased region" description="Low complexity" evidence="2">
    <location>
        <begin position="1"/>
        <end position="12"/>
    </location>
</feature>
<reference evidence="4 5" key="1">
    <citation type="journal article" date="2018" name="BMC Genomics">
        <title>Genomic comparison of Trypanosoma conorhini and Trypanosoma rangeli to Trypanosoma cruzi strains of high and low virulence.</title>
        <authorList>
            <person name="Bradwell K.R."/>
            <person name="Koparde V.N."/>
            <person name="Matveyev A.V."/>
            <person name="Serrano M.G."/>
            <person name="Alves J.M."/>
            <person name="Parikh H."/>
            <person name="Huang B."/>
            <person name="Lee V."/>
            <person name="Espinosa-Alvarez O."/>
            <person name="Ortiz P.A."/>
            <person name="Costa-Martins A.G."/>
            <person name="Teixeira M.M."/>
            <person name="Buck G.A."/>
        </authorList>
    </citation>
    <scope>NUCLEOTIDE SEQUENCE [LARGE SCALE GENOMIC DNA]</scope>
    <source>
        <strain evidence="4 5">AM80</strain>
    </source>
</reference>
<dbReference type="GeneID" id="40328395"/>
<dbReference type="EMBL" id="MKGL01000129">
    <property type="protein sequence ID" value="RNF05630.1"/>
    <property type="molecule type" value="Genomic_DNA"/>
</dbReference>
<dbReference type="PROSITE" id="PS50102">
    <property type="entry name" value="RRM"/>
    <property type="match status" value="1"/>
</dbReference>
<comment type="caution">
    <text evidence="4">The sequence shown here is derived from an EMBL/GenBank/DDBJ whole genome shotgun (WGS) entry which is preliminary data.</text>
</comment>
<feature type="region of interest" description="Disordered" evidence="2">
    <location>
        <begin position="1"/>
        <end position="72"/>
    </location>
</feature>
<dbReference type="InterPro" id="IPR000504">
    <property type="entry name" value="RRM_dom"/>
</dbReference>
<dbReference type="SUPFAM" id="SSF54928">
    <property type="entry name" value="RNA-binding domain, RBD"/>
    <property type="match status" value="1"/>
</dbReference>
<evidence type="ECO:0000313" key="5">
    <source>
        <dbReference type="Proteomes" id="UP000283634"/>
    </source>
</evidence>
<evidence type="ECO:0000313" key="4">
    <source>
        <dbReference type="EMBL" id="RNF05630.1"/>
    </source>
</evidence>
<dbReference type="OrthoDB" id="254725at2759"/>
<dbReference type="SMART" id="SM00360">
    <property type="entry name" value="RRM"/>
    <property type="match status" value="1"/>
</dbReference>
<feature type="non-terminal residue" evidence="4">
    <location>
        <position position="147"/>
    </location>
</feature>
<dbReference type="AlphaFoldDB" id="A0A3R7NF71"/>
<dbReference type="InterPro" id="IPR012677">
    <property type="entry name" value="Nucleotide-bd_a/b_plait_sf"/>
</dbReference>
<dbReference type="InterPro" id="IPR035979">
    <property type="entry name" value="RBD_domain_sf"/>
</dbReference>
<feature type="compositionally biased region" description="Basic and acidic residues" evidence="2">
    <location>
        <begin position="54"/>
        <end position="66"/>
    </location>
</feature>
<dbReference type="Gene3D" id="3.30.70.330">
    <property type="match status" value="1"/>
</dbReference>
<keyword evidence="1" id="KW-0694">RNA-binding</keyword>